<organism evidence="1 2">
    <name type="scientific">Ignelater luminosus</name>
    <name type="common">Cucubano</name>
    <name type="synonym">Pyrophorus luminosus</name>
    <dbReference type="NCBI Taxonomy" id="2038154"/>
    <lineage>
        <taxon>Eukaryota</taxon>
        <taxon>Metazoa</taxon>
        <taxon>Ecdysozoa</taxon>
        <taxon>Arthropoda</taxon>
        <taxon>Hexapoda</taxon>
        <taxon>Insecta</taxon>
        <taxon>Pterygota</taxon>
        <taxon>Neoptera</taxon>
        <taxon>Endopterygota</taxon>
        <taxon>Coleoptera</taxon>
        <taxon>Polyphaga</taxon>
        <taxon>Elateriformia</taxon>
        <taxon>Elateroidea</taxon>
        <taxon>Elateridae</taxon>
        <taxon>Agrypninae</taxon>
        <taxon>Pyrophorini</taxon>
        <taxon>Ignelater</taxon>
    </lineage>
</organism>
<comment type="caution">
    <text evidence="1">The sequence shown here is derived from an EMBL/GenBank/DDBJ whole genome shotgun (WGS) entry which is preliminary data.</text>
</comment>
<dbReference type="Proteomes" id="UP000801492">
    <property type="component" value="Unassembled WGS sequence"/>
</dbReference>
<evidence type="ECO:0000313" key="1">
    <source>
        <dbReference type="EMBL" id="KAF2888324.1"/>
    </source>
</evidence>
<reference evidence="1" key="1">
    <citation type="submission" date="2019-08" db="EMBL/GenBank/DDBJ databases">
        <title>The genome of the North American firefly Photinus pyralis.</title>
        <authorList>
            <consortium name="Photinus pyralis genome working group"/>
            <person name="Fallon T.R."/>
            <person name="Sander Lower S.E."/>
            <person name="Weng J.-K."/>
        </authorList>
    </citation>
    <scope>NUCLEOTIDE SEQUENCE</scope>
    <source>
        <strain evidence="1">TRF0915ILg1</strain>
        <tissue evidence="1">Whole body</tissue>
    </source>
</reference>
<proteinExistence type="predicted"/>
<evidence type="ECO:0000313" key="2">
    <source>
        <dbReference type="Proteomes" id="UP000801492"/>
    </source>
</evidence>
<dbReference type="EMBL" id="VTPC01078315">
    <property type="protein sequence ID" value="KAF2888324.1"/>
    <property type="molecule type" value="Genomic_DNA"/>
</dbReference>
<accession>A0A8K0CJ52</accession>
<sequence length="153" mass="17268">MQENASSKDSNTRYEPRIYIKARRLPFGHTEKLAAPATAEVTERLTASYIPQNNGGSERKNRTVVEMATFKYSNEEINFLATMWAELVIMEIKRFDDGSIKIYQKEHAKGLLECFNFSDCRPVSTPMIGEANTEKKTDHEFPCVPSVGVDGAL</sequence>
<gene>
    <name evidence="1" type="ORF">ILUMI_17849</name>
</gene>
<feature type="non-terminal residue" evidence="1">
    <location>
        <position position="1"/>
    </location>
</feature>
<keyword evidence="2" id="KW-1185">Reference proteome</keyword>
<dbReference type="OrthoDB" id="8051400at2759"/>
<dbReference type="AlphaFoldDB" id="A0A8K0CJ52"/>
<protein>
    <submittedName>
        <fullName evidence="1">Uncharacterized protein</fullName>
    </submittedName>
</protein>
<name>A0A8K0CJ52_IGNLU</name>